<dbReference type="STRING" id="418495.SAMN05216215_1009165"/>
<dbReference type="Gene3D" id="3.40.109.10">
    <property type="entry name" value="NADH Oxidase"/>
    <property type="match status" value="1"/>
</dbReference>
<reference evidence="6" key="1">
    <citation type="submission" date="2016-10" db="EMBL/GenBank/DDBJ databases">
        <authorList>
            <person name="Varghese N."/>
            <person name="Submissions S."/>
        </authorList>
    </citation>
    <scope>NUCLEOTIDE SEQUENCE [LARGE SCALE GENOMIC DNA]</scope>
    <source>
        <strain evidence="6">CGMCC 4.3530</strain>
    </source>
</reference>
<dbReference type="SUPFAM" id="SSF55469">
    <property type="entry name" value="FMN-dependent nitroreductase-like"/>
    <property type="match status" value="1"/>
</dbReference>
<evidence type="ECO:0000313" key="5">
    <source>
        <dbReference type="EMBL" id="SDX30151.1"/>
    </source>
</evidence>
<proteinExistence type="predicted"/>
<feature type="domain" description="Nitroreductase" evidence="4">
    <location>
        <begin position="18"/>
        <end position="205"/>
    </location>
</feature>
<dbReference type="InterPro" id="IPR000415">
    <property type="entry name" value="Nitroreductase-like"/>
</dbReference>
<dbReference type="InterPro" id="IPR029479">
    <property type="entry name" value="Nitroreductase"/>
</dbReference>
<evidence type="ECO:0000313" key="6">
    <source>
        <dbReference type="Proteomes" id="UP000199529"/>
    </source>
</evidence>
<evidence type="ECO:0000256" key="1">
    <source>
        <dbReference type="ARBA" id="ARBA00022630"/>
    </source>
</evidence>
<gene>
    <name evidence="5" type="ORF">SAMN05216215_1009165</name>
</gene>
<protein>
    <recommendedName>
        <fullName evidence="4">Nitroreductase domain-containing protein</fullName>
    </recommendedName>
</protein>
<name>A0A1H3AL39_9PSEU</name>
<keyword evidence="3" id="KW-0560">Oxidoreductase</keyword>
<evidence type="ECO:0000259" key="4">
    <source>
        <dbReference type="Pfam" id="PF00881"/>
    </source>
</evidence>
<dbReference type="PANTHER" id="PTHR23026:SF90">
    <property type="entry name" value="IODOTYROSINE DEIODINASE 1"/>
    <property type="match status" value="1"/>
</dbReference>
<dbReference type="EMBL" id="FNOK01000009">
    <property type="protein sequence ID" value="SDX30151.1"/>
    <property type="molecule type" value="Genomic_DNA"/>
</dbReference>
<dbReference type="RefSeq" id="WP_245761098.1">
    <property type="nucleotide sequence ID" value="NZ_FNOK01000009.1"/>
</dbReference>
<keyword evidence="2" id="KW-0288">FMN</keyword>
<dbReference type="CDD" id="cd02136">
    <property type="entry name" value="PnbA_NfnB-like"/>
    <property type="match status" value="1"/>
</dbReference>
<keyword evidence="6" id="KW-1185">Reference proteome</keyword>
<sequence length="230" mass="25179">MTGITTRNYSPDHAEELIRGRRAVRSFRPDLVPDSTMRAVFSLASAAPSNSNTQPWSVEVVSGAARDRLSEALLAAHAQQRLSVDFPYRDDLYDEVHQRRRKDFGEAMYGALGIGREDREARDAYNAESLRFYGAPHVALVFAPSNADARMAADIGMYGQTLLLAMTAYGIASCPQGLLGFYGDAIRESLEIRGGKLLFGVSFGYALESAPVNHIAVGRAELGETTRFRA</sequence>
<accession>A0A1H3AL39</accession>
<keyword evidence="1" id="KW-0285">Flavoprotein</keyword>
<dbReference type="Pfam" id="PF00881">
    <property type="entry name" value="Nitroreductase"/>
    <property type="match status" value="1"/>
</dbReference>
<dbReference type="Proteomes" id="UP000199529">
    <property type="component" value="Unassembled WGS sequence"/>
</dbReference>
<evidence type="ECO:0000256" key="3">
    <source>
        <dbReference type="ARBA" id="ARBA00023002"/>
    </source>
</evidence>
<dbReference type="InterPro" id="IPR050627">
    <property type="entry name" value="Nitroreductase/BluB"/>
</dbReference>
<dbReference type="AlphaFoldDB" id="A0A1H3AL39"/>
<dbReference type="GO" id="GO:0016491">
    <property type="term" value="F:oxidoreductase activity"/>
    <property type="evidence" value="ECO:0007669"/>
    <property type="project" value="UniProtKB-KW"/>
</dbReference>
<evidence type="ECO:0000256" key="2">
    <source>
        <dbReference type="ARBA" id="ARBA00022643"/>
    </source>
</evidence>
<dbReference type="PANTHER" id="PTHR23026">
    <property type="entry name" value="NADPH NITROREDUCTASE"/>
    <property type="match status" value="1"/>
</dbReference>
<organism evidence="5 6">
    <name type="scientific">Saccharopolyspora shandongensis</name>
    <dbReference type="NCBI Taxonomy" id="418495"/>
    <lineage>
        <taxon>Bacteria</taxon>
        <taxon>Bacillati</taxon>
        <taxon>Actinomycetota</taxon>
        <taxon>Actinomycetes</taxon>
        <taxon>Pseudonocardiales</taxon>
        <taxon>Pseudonocardiaceae</taxon>
        <taxon>Saccharopolyspora</taxon>
    </lineage>
</organism>